<dbReference type="PANTHER" id="PTHR31814:SF2">
    <property type="entry name" value="PHOSPHOMEVALONATE KINASE"/>
    <property type="match status" value="1"/>
</dbReference>
<feature type="transmembrane region" description="Helical" evidence="7">
    <location>
        <begin position="236"/>
        <end position="257"/>
    </location>
</feature>
<evidence type="ECO:0000256" key="6">
    <source>
        <dbReference type="ARBA" id="ARBA00022840"/>
    </source>
</evidence>
<proteinExistence type="predicted"/>
<dbReference type="PANTHER" id="PTHR31814">
    <property type="match status" value="1"/>
</dbReference>
<dbReference type="Gene3D" id="3.30.230.10">
    <property type="match status" value="1"/>
</dbReference>
<name>A0AAF1BN62_9TREE</name>
<dbReference type="GO" id="GO:0004631">
    <property type="term" value="F:phosphomevalonate kinase activity"/>
    <property type="evidence" value="ECO:0007669"/>
    <property type="project" value="UniProtKB-EC"/>
</dbReference>
<dbReference type="InterPro" id="IPR035102">
    <property type="entry name" value="Phosphomevalonate_kinase"/>
</dbReference>
<dbReference type="Pfam" id="PF00288">
    <property type="entry name" value="GHMP_kinases_N"/>
    <property type="match status" value="1"/>
</dbReference>
<dbReference type="GO" id="GO:0005777">
    <property type="term" value="C:peroxisome"/>
    <property type="evidence" value="ECO:0007669"/>
    <property type="project" value="TreeGrafter"/>
</dbReference>
<keyword evidence="3" id="KW-0808">Transferase</keyword>
<accession>A0AAF1BN62</accession>
<evidence type="ECO:0000313" key="11">
    <source>
        <dbReference type="Proteomes" id="UP000827549"/>
    </source>
</evidence>
<dbReference type="GO" id="GO:0019287">
    <property type="term" value="P:isopentenyl diphosphate biosynthetic process, mevalonate pathway"/>
    <property type="evidence" value="ECO:0007669"/>
    <property type="project" value="TreeGrafter"/>
</dbReference>
<evidence type="ECO:0000256" key="3">
    <source>
        <dbReference type="ARBA" id="ARBA00022679"/>
    </source>
</evidence>
<keyword evidence="7" id="KW-1133">Transmembrane helix</keyword>
<evidence type="ECO:0000256" key="2">
    <source>
        <dbReference type="ARBA" id="ARBA00012958"/>
    </source>
</evidence>
<feature type="transmembrane region" description="Helical" evidence="7">
    <location>
        <begin position="86"/>
        <end position="104"/>
    </location>
</feature>
<protein>
    <recommendedName>
        <fullName evidence="2">phosphomevalonate kinase</fullName>
        <ecNumber evidence="2">2.7.4.2</ecNumber>
    </recommendedName>
</protein>
<dbReference type="GO" id="GO:0010142">
    <property type="term" value="P:farnesyl diphosphate biosynthetic process, mevalonate pathway"/>
    <property type="evidence" value="ECO:0007669"/>
    <property type="project" value="TreeGrafter"/>
</dbReference>
<keyword evidence="6" id="KW-0067">ATP-binding</keyword>
<feature type="transmembrane region" description="Helical" evidence="7">
    <location>
        <begin position="287"/>
        <end position="307"/>
    </location>
</feature>
<feature type="domain" description="Fatty acid desaturase" evidence="9">
    <location>
        <begin position="125"/>
        <end position="408"/>
    </location>
</feature>
<keyword evidence="5" id="KW-0418">Kinase</keyword>
<dbReference type="EC" id="2.7.4.2" evidence="2"/>
<dbReference type="InterPro" id="IPR005804">
    <property type="entry name" value="FA_desaturase_dom"/>
</dbReference>
<evidence type="ECO:0000313" key="10">
    <source>
        <dbReference type="EMBL" id="WOO77638.1"/>
    </source>
</evidence>
<gene>
    <name evidence="10" type="primary">FAD12_1</name>
    <name evidence="10" type="ORF">LOC62_01G001207</name>
</gene>
<dbReference type="AlphaFoldDB" id="A0AAF1BN62"/>
<evidence type="ECO:0000256" key="1">
    <source>
        <dbReference type="ARBA" id="ARBA00005017"/>
    </source>
</evidence>
<keyword evidence="11" id="KW-1185">Reference proteome</keyword>
<dbReference type="RefSeq" id="XP_062623670.1">
    <property type="nucleotide sequence ID" value="XM_062767686.1"/>
</dbReference>
<organism evidence="10 11">
    <name type="scientific">Vanrija pseudolonga</name>
    <dbReference type="NCBI Taxonomy" id="143232"/>
    <lineage>
        <taxon>Eukaryota</taxon>
        <taxon>Fungi</taxon>
        <taxon>Dikarya</taxon>
        <taxon>Basidiomycota</taxon>
        <taxon>Agaricomycotina</taxon>
        <taxon>Tremellomycetes</taxon>
        <taxon>Trichosporonales</taxon>
        <taxon>Trichosporonaceae</taxon>
        <taxon>Vanrija</taxon>
    </lineage>
</organism>
<feature type="domain" description="GHMP kinase N-terminal" evidence="8">
    <location>
        <begin position="681"/>
        <end position="743"/>
    </location>
</feature>
<dbReference type="CDD" id="cd03507">
    <property type="entry name" value="Delta12-FADS-like"/>
    <property type="match status" value="1"/>
</dbReference>
<evidence type="ECO:0000256" key="7">
    <source>
        <dbReference type="SAM" id="Phobius"/>
    </source>
</evidence>
<reference evidence="10" key="1">
    <citation type="submission" date="2023-10" db="EMBL/GenBank/DDBJ databases">
        <authorList>
            <person name="Noh H."/>
        </authorList>
    </citation>
    <scope>NUCLEOTIDE SEQUENCE</scope>
    <source>
        <strain evidence="10">DUCC4014</strain>
    </source>
</reference>
<evidence type="ECO:0000259" key="9">
    <source>
        <dbReference type="Pfam" id="PF00487"/>
    </source>
</evidence>
<dbReference type="GeneID" id="87804464"/>
<dbReference type="Pfam" id="PF00487">
    <property type="entry name" value="FA_desaturase"/>
    <property type="match status" value="1"/>
</dbReference>
<dbReference type="InterPro" id="IPR014721">
    <property type="entry name" value="Ribsml_uS5_D2-typ_fold_subgr"/>
</dbReference>
<dbReference type="InterPro" id="IPR020568">
    <property type="entry name" value="Ribosomal_Su5_D2-typ_SF"/>
</dbReference>
<sequence>MSTLRQRTTDKATGKAAAKVDVDELQLPEEKKWVCKLPRANRHGVIGRDTDILPPRFVVPNFTNKQLMDAIPAHCFERSALKSTQYLVQDVVALAILVVGAFHIEDLLNYLDLAPLPTKALRIALWTAYTVIAGFFGTGLWVVGHECGHQAYSTSKTLNNTVGWAVHSFLLVPYHAWRISHGRHHASTGSLTRDEVFVPRTRSEIGLPAPKDENEVVGIHVSEESQSLLTEILEHVPITAMWIVLYQLAGFPLYLIMNAAGQHRYPAWTNHFSPDSIIFRKNHKWQIIWSDFGFFATIAAMAYWSYARSFTEMFLIYGIPYLWVNNWIVLITYLQHTDPTLPHYSDKTWTFPRGALATIDRTFLGPIGMWCVHGLCETHVAHHISSKIPHYHGEEATAALKKFLGQHYNRSEENMLVSLWKSHNQCRFIEDDVDVAFYKDVRGVAQRYGVEEPLVDSGVELSSTIITTGRLAPGRGIKKSRPPPSCHPAADYAMSSTSHTIVSAPGKVLLAGGYLVLDRAYTGLVVGTSSRFFCSVVDTPLPSAPASFYAASVRVRAGQFPADSAWSYDVLVPAGTRAPLLTPTGTTGRNKFVETTLAKVLQYALERLVASGLGQAAAGAELLRRLSGGGRTALDVVVLADNDFYSQREQLAAASLPARLSSLESLTPFCPLPRGIGQTNKTGLGSSAALVTSLVAGVLSHLGLVDVSKPADVDRIHALAQAAHCFAQGKVGSGFDVSSAVYGSHVYRRFSPAVLEPLFNATEGAPPPSVLACVESKAWDQEVTRFRLPRGLRMLLADVDAGTDTPSFVGKVLAWRKAKPEESLALWTQLDESNRLLESQLSKLAAVDQSNEYAETLKAFASTSVGGLATNDPIATQLQDINATVGRIRSGMRDMSPASGVPIEPKEQTRLLDSCSGCHGVLGGGVPGAGGYDAIWVLCVDDPAVITTVEDVWASWTEMSVSPLSARQSDGGLQVEDEGNVRGLADALKRARV</sequence>
<keyword evidence="7" id="KW-0472">Membrane</keyword>
<dbReference type="GO" id="GO:0005524">
    <property type="term" value="F:ATP binding"/>
    <property type="evidence" value="ECO:0007669"/>
    <property type="project" value="UniProtKB-KW"/>
</dbReference>
<keyword evidence="4" id="KW-0547">Nucleotide-binding</keyword>
<evidence type="ECO:0000259" key="8">
    <source>
        <dbReference type="Pfam" id="PF00288"/>
    </source>
</evidence>
<evidence type="ECO:0000256" key="5">
    <source>
        <dbReference type="ARBA" id="ARBA00022777"/>
    </source>
</evidence>
<feature type="transmembrane region" description="Helical" evidence="7">
    <location>
        <begin position="124"/>
        <end position="143"/>
    </location>
</feature>
<dbReference type="SUPFAM" id="SSF54211">
    <property type="entry name" value="Ribosomal protein S5 domain 2-like"/>
    <property type="match status" value="1"/>
</dbReference>
<dbReference type="GO" id="GO:0006696">
    <property type="term" value="P:ergosterol biosynthetic process"/>
    <property type="evidence" value="ECO:0007669"/>
    <property type="project" value="TreeGrafter"/>
</dbReference>
<dbReference type="InterPro" id="IPR006204">
    <property type="entry name" value="GHMP_kinase_N_dom"/>
</dbReference>
<dbReference type="Proteomes" id="UP000827549">
    <property type="component" value="Chromosome 1"/>
</dbReference>
<evidence type="ECO:0000256" key="4">
    <source>
        <dbReference type="ARBA" id="ARBA00022741"/>
    </source>
</evidence>
<comment type="pathway">
    <text evidence="1">Isoprenoid biosynthesis; isopentenyl diphosphate biosynthesis via mevalonate pathway; isopentenyl diphosphate from (R)-mevalonate: step 2/3.</text>
</comment>
<keyword evidence="7" id="KW-0812">Transmembrane</keyword>
<dbReference type="EMBL" id="CP086714">
    <property type="protein sequence ID" value="WOO77638.1"/>
    <property type="molecule type" value="Genomic_DNA"/>
</dbReference>
<feature type="transmembrane region" description="Helical" evidence="7">
    <location>
        <begin position="314"/>
        <end position="334"/>
    </location>
</feature>